<dbReference type="Pfam" id="PF00248">
    <property type="entry name" value="Aldo_ket_red"/>
    <property type="match status" value="1"/>
</dbReference>
<dbReference type="CDD" id="cd19077">
    <property type="entry name" value="AKR_AKR8A1-2"/>
    <property type="match status" value="1"/>
</dbReference>
<dbReference type="SUPFAM" id="SSF51430">
    <property type="entry name" value="NAD(P)-linked oxidoreductase"/>
    <property type="match status" value="1"/>
</dbReference>
<dbReference type="EMBL" id="CAJOBC010009546">
    <property type="protein sequence ID" value="CAF3990580.1"/>
    <property type="molecule type" value="Genomic_DNA"/>
</dbReference>
<dbReference type="EMBL" id="CAJOBC010009546">
    <property type="protein sequence ID" value="CAF3990563.1"/>
    <property type="molecule type" value="Genomic_DNA"/>
</dbReference>
<reference evidence="4" key="1">
    <citation type="submission" date="2021-02" db="EMBL/GenBank/DDBJ databases">
        <authorList>
            <person name="Nowell W R."/>
        </authorList>
    </citation>
    <scope>NUCLEOTIDE SEQUENCE</scope>
</reference>
<organism evidence="4 9">
    <name type="scientific">Didymodactylos carnosus</name>
    <dbReference type="NCBI Taxonomy" id="1234261"/>
    <lineage>
        <taxon>Eukaryota</taxon>
        <taxon>Metazoa</taxon>
        <taxon>Spiralia</taxon>
        <taxon>Gnathifera</taxon>
        <taxon>Rotifera</taxon>
        <taxon>Eurotatoria</taxon>
        <taxon>Bdelloidea</taxon>
        <taxon>Philodinida</taxon>
        <taxon>Philodinidae</taxon>
        <taxon>Didymodactylos</taxon>
    </lineage>
</organism>
<evidence type="ECO:0000256" key="1">
    <source>
        <dbReference type="ARBA" id="ARBA00023002"/>
    </source>
</evidence>
<dbReference type="Proteomes" id="UP000682733">
    <property type="component" value="Unassembled WGS sequence"/>
</dbReference>
<evidence type="ECO:0000313" key="5">
    <source>
        <dbReference type="EMBL" id="CAF1267540.1"/>
    </source>
</evidence>
<evidence type="ECO:0000313" key="7">
    <source>
        <dbReference type="EMBL" id="CAF3990580.1"/>
    </source>
</evidence>
<accession>A0A814YE11</accession>
<keyword evidence="9" id="KW-1185">Reference proteome</keyword>
<proteinExistence type="predicted"/>
<dbReference type="InterPro" id="IPR050791">
    <property type="entry name" value="Aldo-Keto_reductase"/>
</dbReference>
<dbReference type="PANTHER" id="PTHR43625">
    <property type="entry name" value="AFLATOXIN B1 ALDEHYDE REDUCTASE"/>
    <property type="match status" value="1"/>
</dbReference>
<evidence type="ECO:0000313" key="9">
    <source>
        <dbReference type="Proteomes" id="UP000663829"/>
    </source>
</evidence>
<dbReference type="InterPro" id="IPR023210">
    <property type="entry name" value="NADP_OxRdtase_dom"/>
</dbReference>
<dbReference type="Proteomes" id="UP000681722">
    <property type="component" value="Unassembled WGS sequence"/>
</dbReference>
<dbReference type="PANTHER" id="PTHR43625:SF78">
    <property type="entry name" value="PYRIDOXAL REDUCTASE-RELATED"/>
    <property type="match status" value="1"/>
</dbReference>
<dbReference type="Proteomes" id="UP000663829">
    <property type="component" value="Unassembled WGS sequence"/>
</dbReference>
<dbReference type="EMBL" id="CAJNOK010017620">
    <property type="protein sequence ID" value="CAF1267540.1"/>
    <property type="molecule type" value="Genomic_DNA"/>
</dbReference>
<evidence type="ECO:0000259" key="2">
    <source>
        <dbReference type="Pfam" id="PF00248"/>
    </source>
</evidence>
<evidence type="ECO:0000313" key="4">
    <source>
        <dbReference type="EMBL" id="CAF1227732.1"/>
    </source>
</evidence>
<dbReference type="GO" id="GO:0005737">
    <property type="term" value="C:cytoplasm"/>
    <property type="evidence" value="ECO:0007669"/>
    <property type="project" value="TreeGrafter"/>
</dbReference>
<evidence type="ECO:0000313" key="3">
    <source>
        <dbReference type="EMBL" id="CAF1227730.1"/>
    </source>
</evidence>
<dbReference type="InterPro" id="IPR036812">
    <property type="entry name" value="NAD(P)_OxRdtase_dom_sf"/>
</dbReference>
<dbReference type="AlphaFoldDB" id="A0A814YE11"/>
<dbReference type="OrthoDB" id="48988at2759"/>
<dbReference type="Proteomes" id="UP000677228">
    <property type="component" value="Unassembled WGS sequence"/>
</dbReference>
<dbReference type="GO" id="GO:0016491">
    <property type="term" value="F:oxidoreductase activity"/>
    <property type="evidence" value="ECO:0007669"/>
    <property type="project" value="UniProtKB-KW"/>
</dbReference>
<name>A0A814YE11_9BILA</name>
<protein>
    <recommendedName>
        <fullName evidence="2">NADP-dependent oxidoreductase domain-containing protein</fullName>
    </recommendedName>
</protein>
<sequence length="350" mass="38718">MASSLSVGKIGFGLMGMTWRAVQTPDEQAFAAMKTALETGCTFWDSGEFYGTPEPTLNLDLLKRYFDKYPQDAPKIFLSVKGGMNLQTFSPDGSEEGVRKNVENILQHLGPTKKLDLFQCGRVDQKTPIETTIKALAQLVKEGKISHIGLSECSAETIRRAYAVHPITAVEIEYSLWSTEAETNGVLETCKELGISVIAYSPLGRGFLTGELKKVRTFSSSAEDSAYITKTFLSSQPEDLPENDLRRRFDRFQPENWGNNIQLVDQLSAFAKKRGCTPAQLALAWVLAQGDNIIPIPGATSKERVAENAKANEIQLSKEELAGIRDILNKVEVKGGRYNKQLDAKFTLWG</sequence>
<gene>
    <name evidence="3" type="ORF">GPM918_LOCUS25012</name>
    <name evidence="4" type="ORF">GPM918_LOCUS25013</name>
    <name evidence="5" type="ORF">OVA965_LOCUS27027</name>
    <name evidence="6" type="ORF">SRO942_LOCUS25018</name>
    <name evidence="7" type="ORF">SRO942_LOCUS25019</name>
    <name evidence="8" type="ORF">TMI583_LOCUS27770</name>
</gene>
<evidence type="ECO:0000313" key="8">
    <source>
        <dbReference type="EMBL" id="CAF4073448.1"/>
    </source>
</evidence>
<dbReference type="EMBL" id="CAJNOQ010009541">
    <property type="protein sequence ID" value="CAF1227730.1"/>
    <property type="molecule type" value="Genomic_DNA"/>
</dbReference>
<dbReference type="EMBL" id="CAJNOQ010009541">
    <property type="protein sequence ID" value="CAF1227732.1"/>
    <property type="molecule type" value="Genomic_DNA"/>
</dbReference>
<comment type="caution">
    <text evidence="4">The sequence shown here is derived from an EMBL/GenBank/DDBJ whole genome shotgun (WGS) entry which is preliminary data.</text>
</comment>
<dbReference type="Gene3D" id="3.20.20.100">
    <property type="entry name" value="NADP-dependent oxidoreductase domain"/>
    <property type="match status" value="1"/>
</dbReference>
<dbReference type="EMBL" id="CAJOBA010039179">
    <property type="protein sequence ID" value="CAF4073448.1"/>
    <property type="molecule type" value="Genomic_DNA"/>
</dbReference>
<evidence type="ECO:0000313" key="6">
    <source>
        <dbReference type="EMBL" id="CAF3990563.1"/>
    </source>
</evidence>
<feature type="domain" description="NADP-dependent oxidoreductase" evidence="2">
    <location>
        <begin position="9"/>
        <end position="327"/>
    </location>
</feature>
<keyword evidence="1" id="KW-0560">Oxidoreductase</keyword>